<dbReference type="EMBL" id="OOIL02003312">
    <property type="protein sequence ID" value="VFQ87015.1"/>
    <property type="molecule type" value="Genomic_DNA"/>
</dbReference>
<evidence type="ECO:0000313" key="3">
    <source>
        <dbReference type="Proteomes" id="UP000595140"/>
    </source>
</evidence>
<organism evidence="2 3">
    <name type="scientific">Cuscuta campestris</name>
    <dbReference type="NCBI Taxonomy" id="132261"/>
    <lineage>
        <taxon>Eukaryota</taxon>
        <taxon>Viridiplantae</taxon>
        <taxon>Streptophyta</taxon>
        <taxon>Embryophyta</taxon>
        <taxon>Tracheophyta</taxon>
        <taxon>Spermatophyta</taxon>
        <taxon>Magnoliopsida</taxon>
        <taxon>eudicotyledons</taxon>
        <taxon>Gunneridae</taxon>
        <taxon>Pentapetalae</taxon>
        <taxon>asterids</taxon>
        <taxon>lamiids</taxon>
        <taxon>Solanales</taxon>
        <taxon>Convolvulaceae</taxon>
        <taxon>Cuscuteae</taxon>
        <taxon>Cuscuta</taxon>
        <taxon>Cuscuta subgen. Grammica</taxon>
        <taxon>Cuscuta sect. Cleistogrammica</taxon>
    </lineage>
</organism>
<dbReference type="Proteomes" id="UP000595140">
    <property type="component" value="Unassembled WGS sequence"/>
</dbReference>
<dbReference type="AlphaFoldDB" id="A0A484ME89"/>
<evidence type="ECO:0000313" key="2">
    <source>
        <dbReference type="EMBL" id="VFQ87015.1"/>
    </source>
</evidence>
<feature type="region of interest" description="Disordered" evidence="1">
    <location>
        <begin position="1"/>
        <end position="37"/>
    </location>
</feature>
<feature type="region of interest" description="Disordered" evidence="1">
    <location>
        <begin position="61"/>
        <end position="98"/>
    </location>
</feature>
<evidence type="ECO:0000256" key="1">
    <source>
        <dbReference type="SAM" id="MobiDB-lite"/>
    </source>
</evidence>
<proteinExistence type="predicted"/>
<sequence>MDGTLPPSMNGDDENISDPTHITNIPPPITNYAGHDPTTIGPILQSFEMDGEHYEIRSYVEEAETSNQREEPDFKDVQSRRSKRVGKRGTAPRTIKTRSYDPNLEVGTVSEITRYWPSRKSTTMEKIVTTKSYSGPFWYAGPVGPIGADGKRPKKIMPRNLALDQHPGFIIWE</sequence>
<feature type="compositionally biased region" description="Basic and acidic residues" evidence="1">
    <location>
        <begin position="67"/>
        <end position="79"/>
    </location>
</feature>
<reference evidence="2 3" key="1">
    <citation type="submission" date="2018-04" db="EMBL/GenBank/DDBJ databases">
        <authorList>
            <person name="Vogel A."/>
        </authorList>
    </citation>
    <scope>NUCLEOTIDE SEQUENCE [LARGE SCALE GENOMIC DNA]</scope>
</reference>
<keyword evidence="3" id="KW-1185">Reference proteome</keyword>
<accession>A0A484ME89</accession>
<protein>
    <submittedName>
        <fullName evidence="2">Uncharacterized protein</fullName>
    </submittedName>
</protein>
<name>A0A484ME89_9ASTE</name>
<gene>
    <name evidence="2" type="ORF">CCAM_LOCUS28791</name>
</gene>